<dbReference type="PROSITE" id="PS50850">
    <property type="entry name" value="MFS"/>
    <property type="match status" value="1"/>
</dbReference>
<dbReference type="InterPro" id="IPR036259">
    <property type="entry name" value="MFS_trans_sf"/>
</dbReference>
<name>A0A2L2TW24_9HYPO</name>
<feature type="transmembrane region" description="Helical" evidence="4">
    <location>
        <begin position="412"/>
        <end position="436"/>
    </location>
</feature>
<keyword evidence="7" id="KW-1185">Reference proteome</keyword>
<dbReference type="InterPro" id="IPR020846">
    <property type="entry name" value="MFS_dom"/>
</dbReference>
<accession>A0A2L2TW24</accession>
<keyword evidence="4" id="KW-0812">Transmembrane</keyword>
<dbReference type="InterPro" id="IPR050327">
    <property type="entry name" value="Proton-linked_MCT"/>
</dbReference>
<feature type="transmembrane region" description="Helical" evidence="4">
    <location>
        <begin position="172"/>
        <end position="192"/>
    </location>
</feature>
<evidence type="ECO:0000256" key="4">
    <source>
        <dbReference type="SAM" id="Phobius"/>
    </source>
</evidence>
<dbReference type="Pfam" id="PF07690">
    <property type="entry name" value="MFS_1"/>
    <property type="match status" value="1"/>
</dbReference>
<dbReference type="GO" id="GO:0022857">
    <property type="term" value="F:transmembrane transporter activity"/>
    <property type="evidence" value="ECO:0007669"/>
    <property type="project" value="InterPro"/>
</dbReference>
<dbReference type="Gene3D" id="1.20.1250.20">
    <property type="entry name" value="MFS general substrate transporter like domains"/>
    <property type="match status" value="1"/>
</dbReference>
<feature type="transmembrane region" description="Helical" evidence="4">
    <location>
        <begin position="348"/>
        <end position="371"/>
    </location>
</feature>
<feature type="transmembrane region" description="Helical" evidence="4">
    <location>
        <begin position="204"/>
        <end position="227"/>
    </location>
</feature>
<feature type="transmembrane region" description="Helical" evidence="4">
    <location>
        <begin position="111"/>
        <end position="131"/>
    </location>
</feature>
<sequence>MAGTEAAYFMTDRRINTIFEVDNNYNEEQREAEAPQDDIESTLKPWICVLGAFTFVIPSFGFMQSVGTLQSYLQLNQLSEYSTGDIGWITGMYMFLSYFFTLQIGPICDHYGPMVIGSLGVAITIASFLILAECNTYWQLMLCLGVLGSMGGATIATVAMSVVAKLFSRRRGLAMGITVTGSSVGSILFPILLRSTFTDLGWRWAMRILALVIAGIIVPGLFCFIPFQRLVKGLPHTMPQSHAKAAINFAAFRSYPFTFVTGGSFLLEFAIFSIAGLLPIIATNTGFSPEDGYTLLSILGVGSCVGRILPGICGDLVGPFNTILIMTAITLLFMTTLFIPFASKSESVLYAFSALWGFGSGSFLSVSPVCVGLTCQAKDYGRFYGTWTFSMSFSVLIAIPVSGLLLDHMGTQALAALLTAIVFLGGICYVAARAFMVGKLLSPKIKM</sequence>
<dbReference type="PANTHER" id="PTHR11360:SF230">
    <property type="entry name" value="MONOCARBOXYLATE TRANSPORTER, PUTATIVE (AFU_ORTHOLOGUE AFUA_2G12790)-RELATED"/>
    <property type="match status" value="1"/>
</dbReference>
<dbReference type="AlphaFoldDB" id="A0A2L2TW24"/>
<reference evidence="7" key="1">
    <citation type="submission" date="2014-10" db="EMBL/GenBank/DDBJ databases">
        <authorList>
            <person name="King R."/>
        </authorList>
    </citation>
    <scope>NUCLEOTIDE SEQUENCE [LARGE SCALE GENOMIC DNA]</scope>
    <source>
        <strain evidence="7">A3/5</strain>
    </source>
</reference>
<feature type="transmembrane region" description="Helical" evidence="4">
    <location>
        <begin position="322"/>
        <end position="342"/>
    </location>
</feature>
<proteinExistence type="inferred from homology"/>
<keyword evidence="3" id="KW-0325">Glycoprotein</keyword>
<protein>
    <recommendedName>
        <fullName evidence="5">Major facilitator superfamily (MFS) profile domain-containing protein</fullName>
    </recommendedName>
</protein>
<organism evidence="6 7">
    <name type="scientific">Fusarium venenatum</name>
    <dbReference type="NCBI Taxonomy" id="56646"/>
    <lineage>
        <taxon>Eukaryota</taxon>
        <taxon>Fungi</taxon>
        <taxon>Dikarya</taxon>
        <taxon>Ascomycota</taxon>
        <taxon>Pezizomycotina</taxon>
        <taxon>Sordariomycetes</taxon>
        <taxon>Hypocreomycetidae</taxon>
        <taxon>Hypocreales</taxon>
        <taxon>Nectriaceae</taxon>
        <taxon>Fusarium</taxon>
    </lineage>
</organism>
<comment type="subcellular location">
    <subcellularLocation>
        <location evidence="1">Membrane</location>
        <topology evidence="1">Multi-pass membrane protein</topology>
    </subcellularLocation>
</comment>
<evidence type="ECO:0000256" key="2">
    <source>
        <dbReference type="ARBA" id="ARBA00006727"/>
    </source>
</evidence>
<keyword evidence="4" id="KW-1133">Transmembrane helix</keyword>
<dbReference type="SUPFAM" id="SSF103473">
    <property type="entry name" value="MFS general substrate transporter"/>
    <property type="match status" value="1"/>
</dbReference>
<dbReference type="InterPro" id="IPR011701">
    <property type="entry name" value="MFS"/>
</dbReference>
<evidence type="ECO:0000313" key="6">
    <source>
        <dbReference type="EMBL" id="CEI70991.1"/>
    </source>
</evidence>
<evidence type="ECO:0000256" key="3">
    <source>
        <dbReference type="ARBA" id="ARBA00023180"/>
    </source>
</evidence>
<evidence type="ECO:0000259" key="5">
    <source>
        <dbReference type="PROSITE" id="PS50850"/>
    </source>
</evidence>
<dbReference type="EMBL" id="LN649231">
    <property type="protein sequence ID" value="CEI70991.1"/>
    <property type="molecule type" value="Genomic_DNA"/>
</dbReference>
<feature type="transmembrane region" description="Helical" evidence="4">
    <location>
        <begin position="137"/>
        <end position="160"/>
    </location>
</feature>
<dbReference type="PANTHER" id="PTHR11360">
    <property type="entry name" value="MONOCARBOXYLATE TRANSPORTER"/>
    <property type="match status" value="1"/>
</dbReference>
<dbReference type="GO" id="GO:0016020">
    <property type="term" value="C:membrane"/>
    <property type="evidence" value="ECO:0007669"/>
    <property type="project" value="UniProtKB-SubCell"/>
</dbReference>
<comment type="similarity">
    <text evidence="2">Belongs to the major facilitator superfamily. Monocarboxylate porter (TC 2.A.1.13) family.</text>
</comment>
<keyword evidence="4" id="KW-0472">Membrane</keyword>
<feature type="transmembrane region" description="Helical" evidence="4">
    <location>
        <begin position="383"/>
        <end position="406"/>
    </location>
</feature>
<feature type="domain" description="Major facilitator superfamily (MFS) profile" evidence="5">
    <location>
        <begin position="47"/>
        <end position="437"/>
    </location>
</feature>
<feature type="transmembrane region" description="Helical" evidence="4">
    <location>
        <begin position="293"/>
        <end position="310"/>
    </location>
</feature>
<feature type="transmembrane region" description="Helical" evidence="4">
    <location>
        <begin position="257"/>
        <end position="281"/>
    </location>
</feature>
<dbReference type="Proteomes" id="UP000245910">
    <property type="component" value="Chromosome III"/>
</dbReference>
<evidence type="ECO:0000313" key="7">
    <source>
        <dbReference type="Proteomes" id="UP000245910"/>
    </source>
</evidence>
<feature type="transmembrane region" description="Helical" evidence="4">
    <location>
        <begin position="86"/>
        <end position="104"/>
    </location>
</feature>
<evidence type="ECO:0000256" key="1">
    <source>
        <dbReference type="ARBA" id="ARBA00004141"/>
    </source>
</evidence>
<feature type="transmembrane region" description="Helical" evidence="4">
    <location>
        <begin position="46"/>
        <end position="66"/>
    </location>
</feature>